<dbReference type="PANTHER" id="PTHR42788:SF2">
    <property type="entry name" value="ABC TRANSPORTER ATP-BINDING PROTEIN"/>
    <property type="match status" value="1"/>
</dbReference>
<keyword evidence="1" id="KW-0813">Transport</keyword>
<dbReference type="STRING" id="1196324.A374_07899"/>
<dbReference type="PATRIC" id="fig|1196324.3.peg.1620"/>
<evidence type="ECO:0000313" key="5">
    <source>
        <dbReference type="EMBL" id="EIT85741.1"/>
    </source>
</evidence>
<name>I8J1X0_9BACL</name>
<comment type="caution">
    <text evidence="5">The sequence shown here is derived from an EMBL/GenBank/DDBJ whole genome shotgun (WGS) entry which is preliminary data.</text>
</comment>
<sequence>MSLEIKELSYSIKKKRILSNVSLQAMDGEFLSIVGKSGTGKSTILKLAAGLLTPDHGSITIQETATSLGAAGFMPQKDLLMPWRTVFDNLLLAAEIQKKKQQKRQEAEMWLQRVGLFEYRDAYPHELSGGMRQRVAFLRTILTGKEVLLLDEPFGALDAMTKKEMHTWISSLWQELNKTIVLVTHDLFEAVFLSDRVMVLHENGTMDEVKIDVPRPRSKQMTPEIAELMNTLESMITHEEN</sequence>
<proteinExistence type="predicted"/>
<keyword evidence="2" id="KW-0547">Nucleotide-binding</keyword>
<protein>
    <submittedName>
        <fullName evidence="5">ABC transporter ATP-binding protein</fullName>
    </submittedName>
</protein>
<dbReference type="OrthoDB" id="9802264at2"/>
<dbReference type="GO" id="GO:0005524">
    <property type="term" value="F:ATP binding"/>
    <property type="evidence" value="ECO:0007669"/>
    <property type="project" value="UniProtKB-KW"/>
</dbReference>
<dbReference type="InterPro" id="IPR050166">
    <property type="entry name" value="ABC_transporter_ATP-bind"/>
</dbReference>
<dbReference type="SMART" id="SM00382">
    <property type="entry name" value="AAA"/>
    <property type="match status" value="1"/>
</dbReference>
<dbReference type="PROSITE" id="PS00211">
    <property type="entry name" value="ABC_TRANSPORTER_1"/>
    <property type="match status" value="1"/>
</dbReference>
<organism evidence="5 6">
    <name type="scientific">Fictibacillus macauensis ZFHKF-1</name>
    <dbReference type="NCBI Taxonomy" id="1196324"/>
    <lineage>
        <taxon>Bacteria</taxon>
        <taxon>Bacillati</taxon>
        <taxon>Bacillota</taxon>
        <taxon>Bacilli</taxon>
        <taxon>Bacillales</taxon>
        <taxon>Fictibacillaceae</taxon>
        <taxon>Fictibacillus</taxon>
    </lineage>
</organism>
<dbReference type="GO" id="GO:0016887">
    <property type="term" value="F:ATP hydrolysis activity"/>
    <property type="evidence" value="ECO:0007669"/>
    <property type="project" value="InterPro"/>
</dbReference>
<dbReference type="InterPro" id="IPR027417">
    <property type="entry name" value="P-loop_NTPase"/>
</dbReference>
<evidence type="ECO:0000256" key="1">
    <source>
        <dbReference type="ARBA" id="ARBA00022448"/>
    </source>
</evidence>
<gene>
    <name evidence="5" type="ORF">A374_07899</name>
</gene>
<dbReference type="PANTHER" id="PTHR42788">
    <property type="entry name" value="TAURINE IMPORT ATP-BINDING PROTEIN-RELATED"/>
    <property type="match status" value="1"/>
</dbReference>
<dbReference type="Pfam" id="PF00005">
    <property type="entry name" value="ABC_tran"/>
    <property type="match status" value="1"/>
</dbReference>
<accession>I8J1X0</accession>
<dbReference type="SUPFAM" id="SSF52540">
    <property type="entry name" value="P-loop containing nucleoside triphosphate hydrolases"/>
    <property type="match status" value="1"/>
</dbReference>
<feature type="domain" description="ABC transporter" evidence="4">
    <location>
        <begin position="3"/>
        <end position="227"/>
    </location>
</feature>
<dbReference type="PROSITE" id="PS50893">
    <property type="entry name" value="ABC_TRANSPORTER_2"/>
    <property type="match status" value="1"/>
</dbReference>
<dbReference type="EMBL" id="AKKV01000024">
    <property type="protein sequence ID" value="EIT85741.1"/>
    <property type="molecule type" value="Genomic_DNA"/>
</dbReference>
<keyword evidence="6" id="KW-1185">Reference proteome</keyword>
<dbReference type="Proteomes" id="UP000004080">
    <property type="component" value="Unassembled WGS sequence"/>
</dbReference>
<dbReference type="InterPro" id="IPR003593">
    <property type="entry name" value="AAA+_ATPase"/>
</dbReference>
<dbReference type="InterPro" id="IPR017871">
    <property type="entry name" value="ABC_transporter-like_CS"/>
</dbReference>
<dbReference type="RefSeq" id="WP_007201673.1">
    <property type="nucleotide sequence ID" value="NZ_AKKV01000024.1"/>
</dbReference>
<evidence type="ECO:0000313" key="6">
    <source>
        <dbReference type="Proteomes" id="UP000004080"/>
    </source>
</evidence>
<evidence type="ECO:0000259" key="4">
    <source>
        <dbReference type="PROSITE" id="PS50893"/>
    </source>
</evidence>
<evidence type="ECO:0000256" key="3">
    <source>
        <dbReference type="ARBA" id="ARBA00022840"/>
    </source>
</evidence>
<dbReference type="Gene3D" id="3.40.50.300">
    <property type="entry name" value="P-loop containing nucleotide triphosphate hydrolases"/>
    <property type="match status" value="1"/>
</dbReference>
<dbReference type="AlphaFoldDB" id="I8J1X0"/>
<evidence type="ECO:0000256" key="2">
    <source>
        <dbReference type="ARBA" id="ARBA00022741"/>
    </source>
</evidence>
<keyword evidence="3 5" id="KW-0067">ATP-binding</keyword>
<reference evidence="5 6" key="1">
    <citation type="journal article" date="2012" name="J. Bacteriol.">
        <title>Genome of Bacillus macauensis ZFHKF-1, a Long-Chain-Forming Bacterium.</title>
        <authorList>
            <person name="Cai L."/>
            <person name="Zhang T."/>
        </authorList>
    </citation>
    <scope>NUCLEOTIDE SEQUENCE [LARGE SCALE GENOMIC DNA]</scope>
    <source>
        <strain evidence="5 6">ZFHKF-1</strain>
    </source>
</reference>
<dbReference type="InterPro" id="IPR003439">
    <property type="entry name" value="ABC_transporter-like_ATP-bd"/>
</dbReference>
<dbReference type="eggNOG" id="COG1116">
    <property type="taxonomic scope" value="Bacteria"/>
</dbReference>